<dbReference type="Pfam" id="PF13186">
    <property type="entry name" value="SPASM"/>
    <property type="match status" value="1"/>
</dbReference>
<sequence length="356" mass="41117">MSDKYAIDSHKLHYHPDRVADWKKGENIYPVYMEISPSGSCNHRCTFCALDFMEYQKRFLDTAVLKERMTEMAGLGLKSVMYAGEGEPFLHKDMVEITRHGKRVGIDQAFTTNATLMKPEISERILDVTSWIKVSCNAGTPESYSRIHRTKAAHFGQVLKNLEAAVDIRSRHGYDCALGMQILLLPETRVEVVHLAETARDIGLDYLVVKPYSQHPKSNTDEYKDVEYTNVDGLAEELDAVRTETFQPILRLNTIKKWQEKDRPYERCLGLPFWSYMDAGGNIWGCSMFLGDDRFNYGNIHEQTFKEIWEGEKRAEAMAWFNESFDPSSCRINCRMDEINRYLWNLANPPAHVNFI</sequence>
<gene>
    <name evidence="8" type="ORF">AWY79_10430</name>
    <name evidence="9" type="ORF">EDC59_103201</name>
</gene>
<proteinExistence type="predicted"/>
<dbReference type="SUPFAM" id="SSF102114">
    <property type="entry name" value="Radical SAM enzymes"/>
    <property type="match status" value="1"/>
</dbReference>
<organism evidence="9 11">
    <name type="scientific">Pseudodesulfovibrio indicus</name>
    <dbReference type="NCBI Taxonomy" id="1716143"/>
    <lineage>
        <taxon>Bacteria</taxon>
        <taxon>Pseudomonadati</taxon>
        <taxon>Thermodesulfobacteriota</taxon>
        <taxon>Desulfovibrionia</taxon>
        <taxon>Desulfovibrionales</taxon>
        <taxon>Desulfovibrionaceae</taxon>
    </lineage>
</organism>
<comment type="cofactor">
    <cofactor evidence="1">
        <name>[4Fe-4S] cluster</name>
        <dbReference type="ChEBI" id="CHEBI:49883"/>
    </cofactor>
</comment>
<dbReference type="EMBL" id="SOBK01000003">
    <property type="protein sequence ID" value="TDT89903.1"/>
    <property type="molecule type" value="Genomic_DNA"/>
</dbReference>
<evidence type="ECO:0000256" key="4">
    <source>
        <dbReference type="ARBA" id="ARBA00022723"/>
    </source>
</evidence>
<reference evidence="9 11" key="2">
    <citation type="submission" date="2019-03" db="EMBL/GenBank/DDBJ databases">
        <title>Genomic Encyclopedia of Type Strains, Phase IV (KMG-IV): sequencing the most valuable type-strain genomes for metagenomic binning, comparative biology and taxonomic classification.</title>
        <authorList>
            <person name="Goeker M."/>
        </authorList>
    </citation>
    <scope>NUCLEOTIDE SEQUENCE [LARGE SCALE GENOMIC DNA]</scope>
    <source>
        <strain evidence="9 11">DSM 101483</strain>
    </source>
</reference>
<dbReference type="OrthoDB" id="9800840at2"/>
<reference evidence="8 10" key="1">
    <citation type="journal article" date="2016" name="Front. Microbiol.">
        <title>Genome Sequence of the Piezophilic, Mesophilic Sulfate-Reducing Bacterium Desulfovibrio indicus J2T.</title>
        <authorList>
            <person name="Cao J."/>
            <person name="Maignien L."/>
            <person name="Shao Z."/>
            <person name="Alain K."/>
            <person name="Jebbar M."/>
        </authorList>
    </citation>
    <scope>NUCLEOTIDE SEQUENCE [LARGE SCALE GENOMIC DNA]</scope>
    <source>
        <strain evidence="8 10">J2</strain>
    </source>
</reference>
<dbReference type="InterPro" id="IPR050377">
    <property type="entry name" value="Radical_SAM_PqqE_MftC-like"/>
</dbReference>
<dbReference type="InterPro" id="IPR007197">
    <property type="entry name" value="rSAM"/>
</dbReference>
<protein>
    <submittedName>
        <fullName evidence="8 9">Radical SAM protein</fullName>
    </submittedName>
</protein>
<dbReference type="GO" id="GO:0051536">
    <property type="term" value="F:iron-sulfur cluster binding"/>
    <property type="evidence" value="ECO:0007669"/>
    <property type="project" value="UniProtKB-KW"/>
</dbReference>
<dbReference type="InterPro" id="IPR023885">
    <property type="entry name" value="4Fe4S-binding_SPASM_dom"/>
</dbReference>
<dbReference type="SFLD" id="SFLDG01387">
    <property type="entry name" value="BtrN-like_SPASM_domain_contain"/>
    <property type="match status" value="1"/>
</dbReference>
<evidence type="ECO:0000256" key="5">
    <source>
        <dbReference type="ARBA" id="ARBA00023004"/>
    </source>
</evidence>
<evidence type="ECO:0000313" key="11">
    <source>
        <dbReference type="Proteomes" id="UP000295506"/>
    </source>
</evidence>
<name>A0A126QN80_9BACT</name>
<dbReference type="PROSITE" id="PS51918">
    <property type="entry name" value="RADICAL_SAM"/>
    <property type="match status" value="1"/>
</dbReference>
<keyword evidence="10" id="KW-1185">Reference proteome</keyword>
<evidence type="ECO:0000313" key="9">
    <source>
        <dbReference type="EMBL" id="TDT89903.1"/>
    </source>
</evidence>
<evidence type="ECO:0000256" key="2">
    <source>
        <dbReference type="ARBA" id="ARBA00022485"/>
    </source>
</evidence>
<dbReference type="GO" id="GO:0003824">
    <property type="term" value="F:catalytic activity"/>
    <property type="evidence" value="ECO:0007669"/>
    <property type="project" value="InterPro"/>
</dbReference>
<evidence type="ECO:0000256" key="6">
    <source>
        <dbReference type="ARBA" id="ARBA00023014"/>
    </source>
</evidence>
<keyword evidence="3" id="KW-0949">S-adenosyl-L-methionine</keyword>
<dbReference type="InterPro" id="IPR013785">
    <property type="entry name" value="Aldolase_TIM"/>
</dbReference>
<dbReference type="KEGG" id="dej:AWY79_10430"/>
<dbReference type="Gene3D" id="3.20.20.70">
    <property type="entry name" value="Aldolase class I"/>
    <property type="match status" value="1"/>
</dbReference>
<dbReference type="PANTHER" id="PTHR11228:SF7">
    <property type="entry name" value="PQQA PEPTIDE CYCLASE"/>
    <property type="match status" value="1"/>
</dbReference>
<evidence type="ECO:0000313" key="10">
    <source>
        <dbReference type="Proteomes" id="UP000055611"/>
    </source>
</evidence>
<dbReference type="AlphaFoldDB" id="A0A126QN80"/>
<dbReference type="InterPro" id="IPR034391">
    <property type="entry name" value="AdoMet-like_SPASM_containing"/>
</dbReference>
<dbReference type="InterPro" id="IPR058240">
    <property type="entry name" value="rSAM_sf"/>
</dbReference>
<dbReference type="SFLD" id="SFLDS00029">
    <property type="entry name" value="Radical_SAM"/>
    <property type="match status" value="1"/>
</dbReference>
<dbReference type="Proteomes" id="UP000055611">
    <property type="component" value="Chromosome"/>
</dbReference>
<evidence type="ECO:0000259" key="7">
    <source>
        <dbReference type="PROSITE" id="PS51918"/>
    </source>
</evidence>
<dbReference type="CDD" id="cd21109">
    <property type="entry name" value="SPASM"/>
    <property type="match status" value="1"/>
</dbReference>
<accession>A0A126QN80</accession>
<dbReference type="SFLD" id="SFLDG01067">
    <property type="entry name" value="SPASM/twitch_domain_containing"/>
    <property type="match status" value="1"/>
</dbReference>
<dbReference type="Pfam" id="PF04055">
    <property type="entry name" value="Radical_SAM"/>
    <property type="match status" value="1"/>
</dbReference>
<evidence type="ECO:0000256" key="1">
    <source>
        <dbReference type="ARBA" id="ARBA00001966"/>
    </source>
</evidence>
<feature type="domain" description="Radical SAM core" evidence="7">
    <location>
        <begin position="25"/>
        <end position="256"/>
    </location>
</feature>
<keyword evidence="5" id="KW-0408">Iron</keyword>
<dbReference type="CDD" id="cd01335">
    <property type="entry name" value="Radical_SAM"/>
    <property type="match status" value="1"/>
</dbReference>
<dbReference type="Proteomes" id="UP000295506">
    <property type="component" value="Unassembled WGS sequence"/>
</dbReference>
<evidence type="ECO:0000313" key="8">
    <source>
        <dbReference type="EMBL" id="AMK11503.1"/>
    </source>
</evidence>
<dbReference type="RefSeq" id="WP_066803325.1">
    <property type="nucleotide sequence ID" value="NZ_CP014206.1"/>
</dbReference>
<dbReference type="GO" id="GO:0046872">
    <property type="term" value="F:metal ion binding"/>
    <property type="evidence" value="ECO:0007669"/>
    <property type="project" value="UniProtKB-KW"/>
</dbReference>
<dbReference type="SMART" id="SM00729">
    <property type="entry name" value="Elp3"/>
    <property type="match status" value="1"/>
</dbReference>
<dbReference type="InterPro" id="IPR006638">
    <property type="entry name" value="Elp3/MiaA/NifB-like_rSAM"/>
</dbReference>
<dbReference type="PANTHER" id="PTHR11228">
    <property type="entry name" value="RADICAL SAM DOMAIN PROTEIN"/>
    <property type="match status" value="1"/>
</dbReference>
<keyword evidence="6" id="KW-0411">Iron-sulfur</keyword>
<keyword evidence="4" id="KW-0479">Metal-binding</keyword>
<evidence type="ECO:0000256" key="3">
    <source>
        <dbReference type="ARBA" id="ARBA00022691"/>
    </source>
</evidence>
<keyword evidence="2" id="KW-0004">4Fe-4S</keyword>
<dbReference type="EMBL" id="CP014206">
    <property type="protein sequence ID" value="AMK11503.1"/>
    <property type="molecule type" value="Genomic_DNA"/>
</dbReference>